<evidence type="ECO:0000313" key="3">
    <source>
        <dbReference type="EMBL" id="QJA92128.1"/>
    </source>
</evidence>
<dbReference type="EMBL" id="MT141729">
    <property type="protein sequence ID" value="QJA69700.1"/>
    <property type="molecule type" value="Genomic_DNA"/>
</dbReference>
<sequence>MKILDPVDIDFDRYSREIEVAEDEAERRLLQEAEDAALDEPIAEEP</sequence>
<proteinExistence type="predicted"/>
<name>A0A6H1ZUJ2_9ZZZZ</name>
<evidence type="ECO:0000313" key="2">
    <source>
        <dbReference type="EMBL" id="QJA69700.1"/>
    </source>
</evidence>
<accession>A0A6H1ZUJ2</accession>
<reference evidence="1" key="1">
    <citation type="submission" date="2020-03" db="EMBL/GenBank/DDBJ databases">
        <title>The deep terrestrial virosphere.</title>
        <authorList>
            <person name="Holmfeldt K."/>
            <person name="Nilsson E."/>
            <person name="Simone D."/>
            <person name="Lopez-Fernandez M."/>
            <person name="Wu X."/>
            <person name="de Brujin I."/>
            <person name="Lundin D."/>
            <person name="Andersson A."/>
            <person name="Bertilsson S."/>
            <person name="Dopson M."/>
        </authorList>
    </citation>
    <scope>NUCLEOTIDE SEQUENCE</scope>
    <source>
        <strain evidence="2">MM415A04362</strain>
        <strain evidence="3">MM415B04844</strain>
        <strain evidence="1">TM448A02218</strain>
    </source>
</reference>
<dbReference type="AlphaFoldDB" id="A0A6H1ZUJ2"/>
<evidence type="ECO:0000313" key="1">
    <source>
        <dbReference type="EMBL" id="QJA51596.1"/>
    </source>
</evidence>
<gene>
    <name evidence="2" type="ORF">MM415A04362_0003</name>
    <name evidence="3" type="ORF">MM415B04844_0003</name>
    <name evidence="1" type="ORF">TM448A02218_0007</name>
</gene>
<protein>
    <submittedName>
        <fullName evidence="1">Uncharacterized protein</fullName>
    </submittedName>
</protein>
<dbReference type="EMBL" id="MT143040">
    <property type="protein sequence ID" value="QJA92128.1"/>
    <property type="molecule type" value="Genomic_DNA"/>
</dbReference>
<organism evidence="1">
    <name type="scientific">viral metagenome</name>
    <dbReference type="NCBI Taxonomy" id="1070528"/>
    <lineage>
        <taxon>unclassified sequences</taxon>
        <taxon>metagenomes</taxon>
        <taxon>organismal metagenomes</taxon>
    </lineage>
</organism>
<dbReference type="EMBL" id="MT144276">
    <property type="protein sequence ID" value="QJA51596.1"/>
    <property type="molecule type" value="Genomic_DNA"/>
</dbReference>